<dbReference type="OrthoDB" id="5827837at2759"/>
<reference evidence="3 4" key="1">
    <citation type="submission" date="2014-03" db="EMBL/GenBank/DDBJ databases">
        <title>Draft genome of the hookworm Oesophagostomum dentatum.</title>
        <authorList>
            <person name="Mitreva M."/>
        </authorList>
    </citation>
    <scope>NUCLEOTIDE SEQUENCE [LARGE SCALE GENOMIC DNA]</scope>
    <source>
        <strain evidence="3 4">OD-Hann</strain>
    </source>
</reference>
<dbReference type="InterPro" id="IPR018289">
    <property type="entry name" value="MULE_transposase_dom"/>
</dbReference>
<dbReference type="EMBL" id="KN564713">
    <property type="protein sequence ID" value="KHJ85245.1"/>
    <property type="molecule type" value="Genomic_DNA"/>
</dbReference>
<keyword evidence="4" id="KW-1185">Reference proteome</keyword>
<protein>
    <recommendedName>
        <fullName evidence="2">MULE transposase domain-containing protein</fullName>
    </recommendedName>
</protein>
<organism evidence="3 4">
    <name type="scientific">Oesophagostomum dentatum</name>
    <name type="common">Nodular worm</name>
    <dbReference type="NCBI Taxonomy" id="61180"/>
    <lineage>
        <taxon>Eukaryota</taxon>
        <taxon>Metazoa</taxon>
        <taxon>Ecdysozoa</taxon>
        <taxon>Nematoda</taxon>
        <taxon>Chromadorea</taxon>
        <taxon>Rhabditida</taxon>
        <taxon>Rhabditina</taxon>
        <taxon>Rhabditomorpha</taxon>
        <taxon>Strongyloidea</taxon>
        <taxon>Strongylidae</taxon>
        <taxon>Oesophagostomum</taxon>
    </lineage>
</organism>
<sequence>MDANFFNSSLQSYIMDFDENSGALTCYSVPHRSVDSEYTENTTATNEGKVFLPTSWWVVPVTSQIQPSNTDSSFQAADEPESSPTTSTTPETPRARYYGTEQVVGNEFLSDPCKIGHVCNPVDSASDVATRATYEKACKNGLGILVADGIHSKSPKGLPRSSQLYVVHGVCGADIDAPILFAIMEKRTQDAYKIVFGALREHLTRFGLNLSDLRVVMDYEKASINAARATFQESIIQGCAFHLALAWNRRRNSLGLTPFISGQKSDPLISDWWNTIKGLIFLPRRLHREVRALKQPPVPPEHPAFLNCTNFLKYLGNTWYKGMLAQLWDKYMVKDVRTTNIAEAFHRRLCVLVPEDHPSLETVIKTFHDLEMDARAVLNALELHPGRKKKISSKAEQRRDEVASAMKLFDDRYTTSGVTRTTIENYCKEMAAFVPDRAF</sequence>
<feature type="domain" description="MULE transposase" evidence="2">
    <location>
        <begin position="165"/>
        <end position="243"/>
    </location>
</feature>
<feature type="compositionally biased region" description="Low complexity" evidence="1">
    <location>
        <begin position="82"/>
        <end position="92"/>
    </location>
</feature>
<feature type="region of interest" description="Disordered" evidence="1">
    <location>
        <begin position="68"/>
        <end position="95"/>
    </location>
</feature>
<dbReference type="Proteomes" id="UP000053660">
    <property type="component" value="Unassembled WGS sequence"/>
</dbReference>
<evidence type="ECO:0000256" key="1">
    <source>
        <dbReference type="SAM" id="MobiDB-lite"/>
    </source>
</evidence>
<evidence type="ECO:0000313" key="4">
    <source>
        <dbReference type="Proteomes" id="UP000053660"/>
    </source>
</evidence>
<dbReference type="Pfam" id="PF10551">
    <property type="entry name" value="MULE"/>
    <property type="match status" value="1"/>
</dbReference>
<evidence type="ECO:0000259" key="2">
    <source>
        <dbReference type="Pfam" id="PF10551"/>
    </source>
</evidence>
<dbReference type="AlphaFoldDB" id="A0A0B1SPY6"/>
<name>A0A0B1SPY6_OESDE</name>
<proteinExistence type="predicted"/>
<accession>A0A0B1SPY6</accession>
<gene>
    <name evidence="3" type="ORF">OESDEN_15033</name>
</gene>
<evidence type="ECO:0000313" key="3">
    <source>
        <dbReference type="EMBL" id="KHJ85245.1"/>
    </source>
</evidence>